<feature type="compositionally biased region" description="Basic and acidic residues" evidence="1">
    <location>
        <begin position="231"/>
        <end position="246"/>
    </location>
</feature>
<dbReference type="AlphaFoldDB" id="A0ABD2JV38"/>
<feature type="region of interest" description="Disordered" evidence="1">
    <location>
        <begin position="31"/>
        <end position="71"/>
    </location>
</feature>
<feature type="region of interest" description="Disordered" evidence="1">
    <location>
        <begin position="89"/>
        <end position="322"/>
    </location>
</feature>
<accession>A0ABD2JV38</accession>
<proteinExistence type="predicted"/>
<gene>
    <name evidence="2" type="ORF">niasHT_026258</name>
</gene>
<protein>
    <submittedName>
        <fullName evidence="2">Uncharacterized protein</fullName>
    </submittedName>
</protein>
<dbReference type="Proteomes" id="UP001620626">
    <property type="component" value="Unassembled WGS sequence"/>
</dbReference>
<evidence type="ECO:0000256" key="1">
    <source>
        <dbReference type="SAM" id="MobiDB-lite"/>
    </source>
</evidence>
<organism evidence="2 3">
    <name type="scientific">Heterodera trifolii</name>
    <dbReference type="NCBI Taxonomy" id="157864"/>
    <lineage>
        <taxon>Eukaryota</taxon>
        <taxon>Metazoa</taxon>
        <taxon>Ecdysozoa</taxon>
        <taxon>Nematoda</taxon>
        <taxon>Chromadorea</taxon>
        <taxon>Rhabditida</taxon>
        <taxon>Tylenchina</taxon>
        <taxon>Tylenchomorpha</taxon>
        <taxon>Tylenchoidea</taxon>
        <taxon>Heteroderidae</taxon>
        <taxon>Heteroderinae</taxon>
        <taxon>Heterodera</taxon>
    </lineage>
</organism>
<dbReference type="EMBL" id="JBICBT010000896">
    <property type="protein sequence ID" value="KAL3094492.1"/>
    <property type="molecule type" value="Genomic_DNA"/>
</dbReference>
<keyword evidence="3" id="KW-1185">Reference proteome</keyword>
<feature type="compositionally biased region" description="Basic and acidic residues" evidence="1">
    <location>
        <begin position="132"/>
        <end position="144"/>
    </location>
</feature>
<reference evidence="2 3" key="1">
    <citation type="submission" date="2024-10" db="EMBL/GenBank/DDBJ databases">
        <authorList>
            <person name="Kim D."/>
        </authorList>
    </citation>
    <scope>NUCLEOTIDE SEQUENCE [LARGE SCALE GENOMIC DNA]</scope>
    <source>
        <strain evidence="2">BH-2024</strain>
    </source>
</reference>
<name>A0ABD2JV38_9BILA</name>
<sequence>MTDLDAFFAKKASKGKKKGVIKLEEISVQLERRAMEQRDETDDNENKSSVEDISKSRPANEHNEDSEWLAFDDKPNVPVVIKEMADSYVECEDEEKRASAEPARTWKTNSEENAEGDAPLVKSEPAKYVVKAKKETQLDLKSEEMFPSIEKAPEVEQKLKEQEEISRRAKLEERKQQEEREREEKTKRENAYKAPRRTIDGESPRKQMDKERKQLQDTEPTESDTTSNWRDMQRAVPKEEEKDKPLRGVSAVHQTNATKSNEGDSNWRTKPTGITSTADSQNSWRTVSKPTATPQPTSQETPAAGGGNVYIPPHLRKRTEQK</sequence>
<evidence type="ECO:0000313" key="3">
    <source>
        <dbReference type="Proteomes" id="UP001620626"/>
    </source>
</evidence>
<feature type="compositionally biased region" description="Basic and acidic residues" evidence="1">
    <location>
        <begin position="151"/>
        <end position="216"/>
    </location>
</feature>
<comment type="caution">
    <text evidence="2">The sequence shown here is derived from an EMBL/GenBank/DDBJ whole genome shotgun (WGS) entry which is preliminary data.</text>
</comment>
<feature type="compositionally biased region" description="Polar residues" evidence="1">
    <location>
        <begin position="268"/>
        <end position="301"/>
    </location>
</feature>
<evidence type="ECO:0000313" key="2">
    <source>
        <dbReference type="EMBL" id="KAL3094492.1"/>
    </source>
</evidence>